<protein>
    <submittedName>
        <fullName evidence="5">Integrase</fullName>
    </submittedName>
</protein>
<dbReference type="InterPro" id="IPR013762">
    <property type="entry name" value="Integrase-like_cat_sf"/>
</dbReference>
<dbReference type="InterPro" id="IPR035386">
    <property type="entry name" value="Arm-DNA-bind_5"/>
</dbReference>
<dbReference type="Proteomes" id="UP000196587">
    <property type="component" value="Unassembled WGS sequence"/>
</dbReference>
<dbReference type="Gene3D" id="1.10.443.10">
    <property type="entry name" value="Intergrase catalytic core"/>
    <property type="match status" value="1"/>
</dbReference>
<dbReference type="InterPro" id="IPR025269">
    <property type="entry name" value="SAM-like_dom"/>
</dbReference>
<evidence type="ECO:0000256" key="3">
    <source>
        <dbReference type="ARBA" id="ARBA00023172"/>
    </source>
</evidence>
<dbReference type="PROSITE" id="PS51898">
    <property type="entry name" value="TYR_RECOMBINASE"/>
    <property type="match status" value="1"/>
</dbReference>
<dbReference type="SUPFAM" id="SSF56349">
    <property type="entry name" value="DNA breaking-rejoining enzymes"/>
    <property type="match status" value="1"/>
</dbReference>
<name>A0A1Y4JSK8_9BACE</name>
<evidence type="ECO:0000256" key="1">
    <source>
        <dbReference type="ARBA" id="ARBA00008857"/>
    </source>
</evidence>
<dbReference type="PANTHER" id="PTHR30349">
    <property type="entry name" value="PHAGE INTEGRASE-RELATED"/>
    <property type="match status" value="1"/>
</dbReference>
<dbReference type="GO" id="GO:0003677">
    <property type="term" value="F:DNA binding"/>
    <property type="evidence" value="ECO:0007669"/>
    <property type="project" value="UniProtKB-KW"/>
</dbReference>
<dbReference type="InterPro" id="IPR050090">
    <property type="entry name" value="Tyrosine_recombinase_XerCD"/>
</dbReference>
<reference evidence="6" key="1">
    <citation type="submission" date="2017-04" db="EMBL/GenBank/DDBJ databases">
        <title>Function of individual gut microbiota members based on whole genome sequencing of pure cultures obtained from chicken caecum.</title>
        <authorList>
            <person name="Medvecky M."/>
            <person name="Cejkova D."/>
            <person name="Polansky O."/>
            <person name="Karasova D."/>
            <person name="Kubasova T."/>
            <person name="Cizek A."/>
            <person name="Rychlik I."/>
        </authorList>
    </citation>
    <scope>NUCLEOTIDE SEQUENCE [LARGE SCALE GENOMIC DNA]</scope>
    <source>
        <strain evidence="6">An189</strain>
    </source>
</reference>
<evidence type="ECO:0000259" key="4">
    <source>
        <dbReference type="PROSITE" id="PS51898"/>
    </source>
</evidence>
<accession>A0A1Y4JSK8</accession>
<gene>
    <name evidence="5" type="ORF">B5F24_05755</name>
</gene>
<dbReference type="RefSeq" id="WP_087412373.1">
    <property type="nucleotide sequence ID" value="NZ_CALIXP010000061.1"/>
</dbReference>
<dbReference type="Pfam" id="PF00589">
    <property type="entry name" value="Phage_integrase"/>
    <property type="match status" value="1"/>
</dbReference>
<dbReference type="EMBL" id="NFKE01000003">
    <property type="protein sequence ID" value="OUP35467.1"/>
    <property type="molecule type" value="Genomic_DNA"/>
</dbReference>
<evidence type="ECO:0000256" key="2">
    <source>
        <dbReference type="ARBA" id="ARBA00023125"/>
    </source>
</evidence>
<comment type="caution">
    <text evidence="5">The sequence shown here is derived from an EMBL/GenBank/DDBJ whole genome shotgun (WGS) entry which is preliminary data.</text>
</comment>
<sequence length="406" mass="47241">MKASISVICYKHKVLANGESPLMVRIAKDGKRTMRSLGISVNPQHWDFDKNQPKSNCPNRNQIKQIILRTEMDYQSKVLDKEIKNEEFTTLSLIDGQKEDIKAQTVEEFYLFLIKELKEDGRIGTSYAYLNSYRTLKNFNKGKKLNYTFSYIDVEFCKKFEKWMRCKGNNDVTISYQFRTLRATFNKAIEAKVVSRDKNPFIEYKLSRFNTKTAKRALSKDDILKIIDADCSQASEKRQFTQDIFTFSYLCGGISFVDIAHLTETNIVENRLLYQRQKTHGSINLMLTDRAKQIIQKYSLYQRQTGYLFPILHNKRHVTPMQQNNRVHKICHQINTELRAFAKELEITAEVTTYVARHSFATILKKSGVNIGIISQALGHQDIKTTQIYLSQFDNEQVDDAMKNLL</sequence>
<dbReference type="Pfam" id="PF17293">
    <property type="entry name" value="Arm-DNA-bind_5"/>
    <property type="match status" value="1"/>
</dbReference>
<comment type="similarity">
    <text evidence="1">Belongs to the 'phage' integrase family.</text>
</comment>
<dbReference type="GO" id="GO:0015074">
    <property type="term" value="P:DNA integration"/>
    <property type="evidence" value="ECO:0007669"/>
    <property type="project" value="InterPro"/>
</dbReference>
<keyword evidence="2" id="KW-0238">DNA-binding</keyword>
<dbReference type="Gene3D" id="1.10.150.130">
    <property type="match status" value="1"/>
</dbReference>
<dbReference type="GO" id="GO:0006310">
    <property type="term" value="P:DNA recombination"/>
    <property type="evidence" value="ECO:0007669"/>
    <property type="project" value="UniProtKB-KW"/>
</dbReference>
<dbReference type="Pfam" id="PF13102">
    <property type="entry name" value="Phage_int_SAM_5"/>
    <property type="match status" value="1"/>
</dbReference>
<dbReference type="CDD" id="cd01185">
    <property type="entry name" value="INTN1_C_like"/>
    <property type="match status" value="1"/>
</dbReference>
<dbReference type="AlphaFoldDB" id="A0A1Y4JSK8"/>
<feature type="domain" description="Tyr recombinase" evidence="4">
    <location>
        <begin position="213"/>
        <end position="403"/>
    </location>
</feature>
<evidence type="ECO:0000313" key="5">
    <source>
        <dbReference type="EMBL" id="OUP35467.1"/>
    </source>
</evidence>
<dbReference type="InterPro" id="IPR002104">
    <property type="entry name" value="Integrase_catalytic"/>
</dbReference>
<dbReference type="PANTHER" id="PTHR30349:SF64">
    <property type="entry name" value="PROPHAGE INTEGRASE INTD-RELATED"/>
    <property type="match status" value="1"/>
</dbReference>
<dbReference type="InterPro" id="IPR010998">
    <property type="entry name" value="Integrase_recombinase_N"/>
</dbReference>
<dbReference type="InterPro" id="IPR011010">
    <property type="entry name" value="DNA_brk_join_enz"/>
</dbReference>
<keyword evidence="3" id="KW-0233">DNA recombination</keyword>
<organism evidence="5 6">
    <name type="scientific">Bacteroides clarus</name>
    <dbReference type="NCBI Taxonomy" id="626929"/>
    <lineage>
        <taxon>Bacteria</taxon>
        <taxon>Pseudomonadati</taxon>
        <taxon>Bacteroidota</taxon>
        <taxon>Bacteroidia</taxon>
        <taxon>Bacteroidales</taxon>
        <taxon>Bacteroidaceae</taxon>
        <taxon>Bacteroides</taxon>
    </lineage>
</organism>
<proteinExistence type="inferred from homology"/>
<evidence type="ECO:0000313" key="6">
    <source>
        <dbReference type="Proteomes" id="UP000196587"/>
    </source>
</evidence>